<dbReference type="Gene3D" id="3.30.450.20">
    <property type="entry name" value="PAS domain"/>
    <property type="match status" value="2"/>
</dbReference>
<dbReference type="AlphaFoldDB" id="A0A3T1CEY6"/>
<dbReference type="Proteomes" id="UP000290057">
    <property type="component" value="Chromosome"/>
</dbReference>
<proteinExistence type="predicted"/>
<feature type="domain" description="PAC" evidence="11">
    <location>
        <begin position="88"/>
        <end position="140"/>
    </location>
</feature>
<evidence type="ECO:0000259" key="11">
    <source>
        <dbReference type="PROSITE" id="PS50113"/>
    </source>
</evidence>
<sequence length="472" mass="51434">MTPLPIFDLGQVASTAVLDQLREGIIVTDERGSIRYVNEAARVMHGVAELDVVPEDYSERYHLFTIEGEPYPPEKLPLAQAVGGATVVDAPWIIRRPDGSDVHAIGTAKPLLGENGEQVGAVLTIRDESETNRTRGELRDSEDTVRAFFETAGLYTAVIDLTGDDFEFVMGNSRMAAALGVETLKGQSGTALLGEERADGVSALLRTAALSDDPTILEFPWREETRDRWFVSTVTRMHNARRRLFVATLDISDRKAAERDLATALATKDLLLHEVNHRVKNSLQIISSLLKLQERAADDEVTTRLREARGRVETVARVHERLYDTDAYDRVEIIAYLEDLLSHVVASVGHRDGISFDFSHSGGRFELGVETSIPLALIMVEMAINSAKYAYGSGDTGTVSVSTEIAGERLRMAICNDGEGVKSAANPESSSLGQRIVSALAAQLNAETTYLPADRGTYFGLTMPLAAKAATS</sequence>
<reference evidence="12 13" key="1">
    <citation type="submission" date="2019-01" db="EMBL/GenBank/DDBJ databases">
        <title>Complete genome sequence of Erythrobacter flavus KJ5.</title>
        <authorList>
            <person name="Kanesaki Y."/>
            <person name="Brotosudarmo T."/>
            <person name="Moriuchi R."/>
            <person name="Awai K."/>
        </authorList>
    </citation>
    <scope>NUCLEOTIDE SEQUENCE [LARGE SCALE GENOMIC DNA]</scope>
    <source>
        <strain evidence="12 13">KJ5</strain>
    </source>
</reference>
<feature type="domain" description="Histidine kinase" evidence="9">
    <location>
        <begin position="274"/>
        <end position="467"/>
    </location>
</feature>
<keyword evidence="7" id="KW-0067">ATP-binding</keyword>
<keyword evidence="6" id="KW-0418">Kinase</keyword>
<keyword evidence="4" id="KW-0808">Transferase</keyword>
<dbReference type="NCBIfam" id="TIGR00229">
    <property type="entry name" value="sensory_box"/>
    <property type="match status" value="1"/>
</dbReference>
<feature type="domain" description="PAS" evidence="10">
    <location>
        <begin position="17"/>
        <end position="53"/>
    </location>
</feature>
<dbReference type="Gene3D" id="3.30.565.10">
    <property type="entry name" value="Histidine kinase-like ATPase, C-terminal domain"/>
    <property type="match status" value="1"/>
</dbReference>
<dbReference type="SUPFAM" id="SSF55785">
    <property type="entry name" value="PYP-like sensor domain (PAS domain)"/>
    <property type="match status" value="2"/>
</dbReference>
<dbReference type="PANTHER" id="PTHR41523:SF8">
    <property type="entry name" value="ETHYLENE RESPONSE SENSOR PROTEIN"/>
    <property type="match status" value="1"/>
</dbReference>
<evidence type="ECO:0000256" key="7">
    <source>
        <dbReference type="ARBA" id="ARBA00022840"/>
    </source>
</evidence>
<evidence type="ECO:0000256" key="2">
    <source>
        <dbReference type="ARBA" id="ARBA00012438"/>
    </source>
</evidence>
<evidence type="ECO:0000313" key="13">
    <source>
        <dbReference type="Proteomes" id="UP000290057"/>
    </source>
</evidence>
<dbReference type="GO" id="GO:0005524">
    <property type="term" value="F:ATP binding"/>
    <property type="evidence" value="ECO:0007669"/>
    <property type="project" value="UniProtKB-KW"/>
</dbReference>
<evidence type="ECO:0000256" key="5">
    <source>
        <dbReference type="ARBA" id="ARBA00022741"/>
    </source>
</evidence>
<protein>
    <recommendedName>
        <fullName evidence="2">histidine kinase</fullName>
        <ecNumber evidence="2">2.7.13.3</ecNumber>
    </recommendedName>
</protein>
<dbReference type="InterPro" id="IPR011495">
    <property type="entry name" value="Sig_transdc_His_kin_sub2_dim/P"/>
</dbReference>
<dbReference type="CDD" id="cd00130">
    <property type="entry name" value="PAS"/>
    <property type="match status" value="1"/>
</dbReference>
<dbReference type="PROSITE" id="PS50109">
    <property type="entry name" value="HIS_KIN"/>
    <property type="match status" value="1"/>
</dbReference>
<dbReference type="InterPro" id="IPR036890">
    <property type="entry name" value="HATPase_C_sf"/>
</dbReference>
<dbReference type="InterPro" id="IPR035965">
    <property type="entry name" value="PAS-like_dom_sf"/>
</dbReference>
<organism evidence="12 13">
    <name type="scientific">Qipengyuania flava</name>
    <dbReference type="NCBI Taxonomy" id="192812"/>
    <lineage>
        <taxon>Bacteria</taxon>
        <taxon>Pseudomonadati</taxon>
        <taxon>Pseudomonadota</taxon>
        <taxon>Alphaproteobacteria</taxon>
        <taxon>Sphingomonadales</taxon>
        <taxon>Erythrobacteraceae</taxon>
        <taxon>Qipengyuania</taxon>
    </lineage>
</organism>
<dbReference type="GO" id="GO:0004673">
    <property type="term" value="F:protein histidine kinase activity"/>
    <property type="evidence" value="ECO:0007669"/>
    <property type="project" value="UniProtKB-EC"/>
</dbReference>
<evidence type="ECO:0000313" key="12">
    <source>
        <dbReference type="EMBL" id="BBI19522.1"/>
    </source>
</evidence>
<dbReference type="RefSeq" id="WP_130585697.1">
    <property type="nucleotide sequence ID" value="NZ_AP019389.1"/>
</dbReference>
<dbReference type="InterPro" id="IPR000700">
    <property type="entry name" value="PAS-assoc_C"/>
</dbReference>
<dbReference type="InterPro" id="IPR005467">
    <property type="entry name" value="His_kinase_dom"/>
</dbReference>
<keyword evidence="8" id="KW-0843">Virulence</keyword>
<evidence type="ECO:0000256" key="6">
    <source>
        <dbReference type="ARBA" id="ARBA00022777"/>
    </source>
</evidence>
<accession>A0A3T1CEY6</accession>
<dbReference type="PROSITE" id="PS50112">
    <property type="entry name" value="PAS"/>
    <property type="match status" value="1"/>
</dbReference>
<evidence type="ECO:0000256" key="8">
    <source>
        <dbReference type="ARBA" id="ARBA00023026"/>
    </source>
</evidence>
<evidence type="ECO:0000256" key="4">
    <source>
        <dbReference type="ARBA" id="ARBA00022679"/>
    </source>
</evidence>
<name>A0A3T1CEY6_9SPHN</name>
<keyword evidence="3" id="KW-0597">Phosphoprotein</keyword>
<dbReference type="Pfam" id="PF07568">
    <property type="entry name" value="HisKA_2"/>
    <property type="match status" value="1"/>
</dbReference>
<comment type="catalytic activity">
    <reaction evidence="1">
        <text>ATP + protein L-histidine = ADP + protein N-phospho-L-histidine.</text>
        <dbReference type="EC" id="2.7.13.3"/>
    </reaction>
</comment>
<keyword evidence="5" id="KW-0547">Nucleotide-binding</keyword>
<dbReference type="InterPro" id="IPR000014">
    <property type="entry name" value="PAS"/>
</dbReference>
<keyword evidence="13" id="KW-1185">Reference proteome</keyword>
<evidence type="ECO:0000259" key="9">
    <source>
        <dbReference type="PROSITE" id="PS50109"/>
    </source>
</evidence>
<dbReference type="PANTHER" id="PTHR41523">
    <property type="entry name" value="TWO-COMPONENT SYSTEM SENSOR PROTEIN"/>
    <property type="match status" value="1"/>
</dbReference>
<dbReference type="EC" id="2.7.13.3" evidence="2"/>
<evidence type="ECO:0000259" key="10">
    <source>
        <dbReference type="PROSITE" id="PS50112"/>
    </source>
</evidence>
<dbReference type="EMBL" id="AP019389">
    <property type="protein sequence ID" value="BBI19522.1"/>
    <property type="molecule type" value="Genomic_DNA"/>
</dbReference>
<dbReference type="PROSITE" id="PS50113">
    <property type="entry name" value="PAC"/>
    <property type="match status" value="1"/>
</dbReference>
<evidence type="ECO:0000256" key="1">
    <source>
        <dbReference type="ARBA" id="ARBA00000085"/>
    </source>
</evidence>
<gene>
    <name evidence="12" type="ORF">EKJ_03690</name>
</gene>
<dbReference type="SUPFAM" id="SSF55874">
    <property type="entry name" value="ATPase domain of HSP90 chaperone/DNA topoisomerase II/histidine kinase"/>
    <property type="match status" value="1"/>
</dbReference>
<dbReference type="Pfam" id="PF13426">
    <property type="entry name" value="PAS_9"/>
    <property type="match status" value="1"/>
</dbReference>
<evidence type="ECO:0000256" key="3">
    <source>
        <dbReference type="ARBA" id="ARBA00022553"/>
    </source>
</evidence>